<dbReference type="PANTHER" id="PTHR14097:SF8">
    <property type="entry name" value="NAD(P)-BINDING DOMAIN-CONTAINING PROTEIN"/>
    <property type="match status" value="1"/>
</dbReference>
<dbReference type="InterPro" id="IPR036291">
    <property type="entry name" value="NAD(P)-bd_dom_sf"/>
</dbReference>
<evidence type="ECO:0000313" key="1">
    <source>
        <dbReference type="EMBL" id="GLZ79425.1"/>
    </source>
</evidence>
<name>A0A9W6SP38_9ACTN</name>
<dbReference type="Proteomes" id="UP001165079">
    <property type="component" value="Unassembled WGS sequence"/>
</dbReference>
<dbReference type="Gene3D" id="3.40.50.720">
    <property type="entry name" value="NAD(P)-binding Rossmann-like Domain"/>
    <property type="match status" value="1"/>
</dbReference>
<accession>A0A9W6SP38</accession>
<dbReference type="EMBL" id="BSTX01000003">
    <property type="protein sequence ID" value="GLZ79425.1"/>
    <property type="molecule type" value="Genomic_DNA"/>
</dbReference>
<proteinExistence type="predicted"/>
<comment type="caution">
    <text evidence="1">The sequence shown here is derived from an EMBL/GenBank/DDBJ whole genome shotgun (WGS) entry which is preliminary data.</text>
</comment>
<dbReference type="PANTHER" id="PTHR14097">
    <property type="entry name" value="OXIDOREDUCTASE HTATIP2"/>
    <property type="match status" value="1"/>
</dbReference>
<gene>
    <name evidence="1" type="ORF">Afil01_42320</name>
</gene>
<reference evidence="1" key="1">
    <citation type="submission" date="2023-03" db="EMBL/GenBank/DDBJ databases">
        <title>Actinorhabdospora filicis NBRC 111898.</title>
        <authorList>
            <person name="Ichikawa N."/>
            <person name="Sato H."/>
            <person name="Tonouchi N."/>
        </authorList>
    </citation>
    <scope>NUCLEOTIDE SEQUENCE</scope>
    <source>
        <strain evidence="1">NBRC 111898</strain>
    </source>
</reference>
<organism evidence="1 2">
    <name type="scientific">Actinorhabdospora filicis</name>
    <dbReference type="NCBI Taxonomy" id="1785913"/>
    <lineage>
        <taxon>Bacteria</taxon>
        <taxon>Bacillati</taxon>
        <taxon>Actinomycetota</taxon>
        <taxon>Actinomycetes</taxon>
        <taxon>Micromonosporales</taxon>
        <taxon>Micromonosporaceae</taxon>
        <taxon>Actinorhabdospora</taxon>
    </lineage>
</organism>
<sequence>MLTGATGMVGQGALRECLLDERVTEVVALGRTPVGKNPPPWLPASGGKFTDLTAGDLYDPPPLDGFGACLFCLGVSSVGMKEPDYRRVTYDLTMAIAVPFAEANPGARFAYVSGAGTDASSRTMWSRVKGATENELLSMDLDAYMFRPGAIQPMHGVRSKTALYQGIYNVTRPLIGPLKMAFPGAFTTSELLGKAMVRAAVEGAPIRVFGSREINAFGAGRDPEASR</sequence>
<dbReference type="AlphaFoldDB" id="A0A9W6SP38"/>
<dbReference type="SUPFAM" id="SSF51735">
    <property type="entry name" value="NAD(P)-binding Rossmann-fold domains"/>
    <property type="match status" value="1"/>
</dbReference>
<evidence type="ECO:0000313" key="2">
    <source>
        <dbReference type="Proteomes" id="UP001165079"/>
    </source>
</evidence>
<protein>
    <submittedName>
        <fullName evidence="1">Epimerase</fullName>
    </submittedName>
</protein>
<keyword evidence="2" id="KW-1185">Reference proteome</keyword>